<evidence type="ECO:0000256" key="1">
    <source>
        <dbReference type="SAM" id="Phobius"/>
    </source>
</evidence>
<sequence>MHKVSILNSLSSGDHALFNIDQSTDASPRMKWNRAEGKLNLRLLLMIPMLYALPTTAIQSCCKKPIVAYSDVDAIPPECRSQVRCTDAMIYADHARSRGDVSLFLTAALKTSTITLIGGPTWFNVDPEEIVHKGPGPAITLVNVSLVLTSFTALKSIEVPDVSIFCNGRVNLIEVVGKQPNEILNRLYKVGNATLKPCKSWKATTQASALGATQGAGVPSSNSSAVISRMCTQKTDAEEEKCSSNNTLLYIACGVIVVLLIVSVVSTIIALKPYLCRHKKDLVQASLVKPQTATP</sequence>
<organism evidence="2 3">
    <name type="scientific">Caenorhabditis auriculariae</name>
    <dbReference type="NCBI Taxonomy" id="2777116"/>
    <lineage>
        <taxon>Eukaryota</taxon>
        <taxon>Metazoa</taxon>
        <taxon>Ecdysozoa</taxon>
        <taxon>Nematoda</taxon>
        <taxon>Chromadorea</taxon>
        <taxon>Rhabditida</taxon>
        <taxon>Rhabditina</taxon>
        <taxon>Rhabditomorpha</taxon>
        <taxon>Rhabditoidea</taxon>
        <taxon>Rhabditidae</taxon>
        <taxon>Peloderinae</taxon>
        <taxon>Caenorhabditis</taxon>
    </lineage>
</organism>
<accession>A0A8S1H1R6</accession>
<reference evidence="2" key="1">
    <citation type="submission" date="2020-10" db="EMBL/GenBank/DDBJ databases">
        <authorList>
            <person name="Kikuchi T."/>
        </authorList>
    </citation>
    <scope>NUCLEOTIDE SEQUENCE</scope>
    <source>
        <strain evidence="2">NKZ352</strain>
    </source>
</reference>
<keyword evidence="1" id="KW-0472">Membrane</keyword>
<name>A0A8S1H1R6_9PELO</name>
<gene>
    <name evidence="2" type="ORF">CAUJ_LOCUS5404</name>
</gene>
<comment type="caution">
    <text evidence="2">The sequence shown here is derived from an EMBL/GenBank/DDBJ whole genome shotgun (WGS) entry which is preliminary data.</text>
</comment>
<feature type="transmembrane region" description="Helical" evidence="1">
    <location>
        <begin position="248"/>
        <end position="271"/>
    </location>
</feature>
<dbReference type="Proteomes" id="UP000835052">
    <property type="component" value="Unassembled WGS sequence"/>
</dbReference>
<evidence type="ECO:0000313" key="2">
    <source>
        <dbReference type="EMBL" id="CAD6189485.1"/>
    </source>
</evidence>
<dbReference type="AlphaFoldDB" id="A0A8S1H1R6"/>
<protein>
    <submittedName>
        <fullName evidence="2">Uncharacterized protein</fullName>
    </submittedName>
</protein>
<keyword evidence="3" id="KW-1185">Reference proteome</keyword>
<keyword evidence="1" id="KW-0812">Transmembrane</keyword>
<dbReference type="EMBL" id="CAJGYM010000011">
    <property type="protein sequence ID" value="CAD6189485.1"/>
    <property type="molecule type" value="Genomic_DNA"/>
</dbReference>
<keyword evidence="1" id="KW-1133">Transmembrane helix</keyword>
<proteinExistence type="predicted"/>
<evidence type="ECO:0000313" key="3">
    <source>
        <dbReference type="Proteomes" id="UP000835052"/>
    </source>
</evidence>